<dbReference type="EMBL" id="KZ559499">
    <property type="protein sequence ID" value="PLN86255.1"/>
    <property type="molecule type" value="Genomic_DNA"/>
</dbReference>
<dbReference type="GO" id="GO:0005543">
    <property type="term" value="F:phospholipid binding"/>
    <property type="evidence" value="ECO:0007669"/>
    <property type="project" value="TreeGrafter"/>
</dbReference>
<evidence type="ECO:0000313" key="17">
    <source>
        <dbReference type="Proteomes" id="UP000235023"/>
    </source>
</evidence>
<evidence type="ECO:0000256" key="12">
    <source>
        <dbReference type="ARBA" id="ARBA00078941"/>
    </source>
</evidence>
<dbReference type="OrthoDB" id="344345at2759"/>
<evidence type="ECO:0000256" key="5">
    <source>
        <dbReference type="ARBA" id="ARBA00022448"/>
    </source>
</evidence>
<feature type="compositionally biased region" description="Low complexity" evidence="14">
    <location>
        <begin position="198"/>
        <end position="229"/>
    </location>
</feature>
<feature type="region of interest" description="Disordered" evidence="14">
    <location>
        <begin position="1"/>
        <end position="454"/>
    </location>
</feature>
<dbReference type="PANTHER" id="PTHR12084:SF0">
    <property type="entry name" value="NUCLEAR PORE GLYCOPROTEIN P62"/>
    <property type="match status" value="1"/>
</dbReference>
<keyword evidence="7" id="KW-0653">Protein transport</keyword>
<feature type="compositionally biased region" description="Gly residues" evidence="14">
    <location>
        <begin position="66"/>
        <end position="76"/>
    </location>
</feature>
<keyword evidence="5" id="KW-0813">Transport</keyword>
<dbReference type="GO" id="GO:0044613">
    <property type="term" value="C:nuclear pore central transport channel"/>
    <property type="evidence" value="ECO:0007669"/>
    <property type="project" value="TreeGrafter"/>
</dbReference>
<dbReference type="InterPro" id="IPR007758">
    <property type="entry name" value="Nucleoporin_NSP1_C"/>
</dbReference>
<feature type="compositionally biased region" description="Polar residues" evidence="14">
    <location>
        <begin position="288"/>
        <end position="306"/>
    </location>
</feature>
<organism evidence="16 17">
    <name type="scientific">Aspergillus taichungensis</name>
    <dbReference type="NCBI Taxonomy" id="482145"/>
    <lineage>
        <taxon>Eukaryota</taxon>
        <taxon>Fungi</taxon>
        <taxon>Dikarya</taxon>
        <taxon>Ascomycota</taxon>
        <taxon>Pezizomycotina</taxon>
        <taxon>Eurotiomycetes</taxon>
        <taxon>Eurotiomycetidae</taxon>
        <taxon>Eurotiales</taxon>
        <taxon>Aspergillaceae</taxon>
        <taxon>Aspergillus</taxon>
        <taxon>Aspergillus subgen. Circumdati</taxon>
    </lineage>
</organism>
<dbReference type="Proteomes" id="UP000235023">
    <property type="component" value="Unassembled WGS sequence"/>
</dbReference>
<keyword evidence="6" id="KW-0509">mRNA transport</keyword>
<dbReference type="FunFam" id="1.20.5.170:FF:000040">
    <property type="entry name" value="Nuclear pore glycoprotein p62"/>
    <property type="match status" value="1"/>
</dbReference>
<feature type="compositionally biased region" description="Polar residues" evidence="14">
    <location>
        <begin position="90"/>
        <end position="112"/>
    </location>
</feature>
<dbReference type="InterPro" id="IPR026010">
    <property type="entry name" value="NSP1/NUP62"/>
</dbReference>
<gene>
    <name evidence="16" type="ORF">BDW42DRAFT_158831</name>
</gene>
<feature type="compositionally biased region" description="Low complexity" evidence="14">
    <location>
        <begin position="77"/>
        <end position="89"/>
    </location>
</feature>
<sequence>MSNMFSFDPPASSGASGGGLFGTAGKTNATAGSGAGLFGNVGASTTGSSAASPFGSAAAPAKQGSGLFGGGGGSGSGTASPASSFSFGTQNQPGSSTPTSLFGNNASQTPNKPSEAPAAGQASSGLFGNAGKPAGGLFGGNSATPGQSGGSLFGGTSTTPAGPPPSGNTSGAQGPSLFGQNANAQKPGGLFGGLGANTSSSTTPSAPATTSSTTPSLFGGASQPQAASGGLFGAGAQQKPSLGSTPAAPAGGGLFGGANKDKPAESTTPTSSTAPASKPLFGGPGAAPSTQGSSLFPAASSGTDSASKPAFSLNAPASTAQSSTTPAASAATAGKSLFPAMGGSTSSAAPSSTPAAAPAGGLFAGLGGAKSTETSAPSSTTTAAPTTQPAPAAGGLFGKPAASTATSQPSSTAAAGSTAPKPAGTEEKTTPFGGNALGASTAGPVPPTQSRLKNKTMDEIITRWATDLTKYQKDFREQAEKVAEWDRMLVDNGTKVQKLYGSTVDAERATQEVERQLASVEGQQEELSSWLDRYEREVDEMMSKQVGPGESLQGPDQERERTYKLAEKLSERLDDVGKDLTSMIEEVNGASSTLSKTNKADEPISQIVRILNSHLSQLQVIDQGTADLQSKVAAAQKAGQAMSSRFGHGFSSSGMGGSGSGMGNGGGSGAADDFYRSYMGRR</sequence>
<keyword evidence="9" id="KW-0906">Nuclear pore complex</keyword>
<proteinExistence type="inferred from homology"/>
<dbReference type="InterPro" id="IPR025574">
    <property type="entry name" value="Nucleoporin_FG_rpt"/>
</dbReference>
<evidence type="ECO:0000256" key="6">
    <source>
        <dbReference type="ARBA" id="ARBA00022816"/>
    </source>
</evidence>
<keyword evidence="17" id="KW-1185">Reference proteome</keyword>
<dbReference type="GO" id="GO:0031965">
    <property type="term" value="C:nuclear membrane"/>
    <property type="evidence" value="ECO:0007669"/>
    <property type="project" value="UniProtKB-SubCell"/>
</dbReference>
<feature type="region of interest" description="Disordered" evidence="14">
    <location>
        <begin position="654"/>
        <end position="682"/>
    </location>
</feature>
<comment type="similarity">
    <text evidence="4">Belongs to the nucleoporin NSP1/NUP62 family.</text>
</comment>
<keyword evidence="10" id="KW-0539">Nucleus</keyword>
<evidence type="ECO:0000256" key="1">
    <source>
        <dbReference type="ARBA" id="ARBA00004335"/>
    </source>
</evidence>
<feature type="compositionally biased region" description="Low complexity" evidence="14">
    <location>
        <begin position="42"/>
        <end position="65"/>
    </location>
</feature>
<dbReference type="GO" id="GO:0051028">
    <property type="term" value="P:mRNA transport"/>
    <property type="evidence" value="ECO:0007669"/>
    <property type="project" value="UniProtKB-KW"/>
</dbReference>
<evidence type="ECO:0000256" key="4">
    <source>
        <dbReference type="ARBA" id="ARBA00005911"/>
    </source>
</evidence>
<accession>A0A2J5I8B3</accession>
<evidence type="ECO:0000256" key="11">
    <source>
        <dbReference type="ARBA" id="ARBA00068864"/>
    </source>
</evidence>
<evidence type="ECO:0000256" key="3">
    <source>
        <dbReference type="ARBA" id="ARBA00004620"/>
    </source>
</evidence>
<feature type="compositionally biased region" description="Low complexity" evidence="14">
    <location>
        <begin position="369"/>
        <end position="423"/>
    </location>
</feature>
<dbReference type="Pfam" id="PF13634">
    <property type="entry name" value="Nucleoporin_FG"/>
    <property type="match status" value="3"/>
</dbReference>
<protein>
    <recommendedName>
        <fullName evidence="11">Nucleoporin NSP1</fullName>
    </recommendedName>
    <alternativeName>
        <fullName evidence="12">Nuclear pore protein NSP1</fullName>
    </alternativeName>
    <alternativeName>
        <fullName evidence="13">Nucleoskeletal-like protein</fullName>
    </alternativeName>
</protein>
<evidence type="ECO:0000256" key="13">
    <source>
        <dbReference type="ARBA" id="ARBA00081079"/>
    </source>
</evidence>
<keyword evidence="8" id="KW-0811">Translocation</keyword>
<evidence type="ECO:0000256" key="2">
    <source>
        <dbReference type="ARBA" id="ARBA00004567"/>
    </source>
</evidence>
<evidence type="ECO:0000256" key="10">
    <source>
        <dbReference type="ARBA" id="ARBA00023242"/>
    </source>
</evidence>
<evidence type="ECO:0000259" key="15">
    <source>
        <dbReference type="Pfam" id="PF05064"/>
    </source>
</evidence>
<evidence type="ECO:0000256" key="8">
    <source>
        <dbReference type="ARBA" id="ARBA00023010"/>
    </source>
</evidence>
<name>A0A2J5I8B3_9EURO</name>
<evidence type="ECO:0000313" key="16">
    <source>
        <dbReference type="EMBL" id="PLN86255.1"/>
    </source>
</evidence>
<comment type="subcellular location">
    <subcellularLocation>
        <location evidence="1">Nucleus membrane</location>
        <topology evidence="1">Peripheral membrane protein</topology>
        <orientation evidence="1">Cytoplasmic side</orientation>
    </subcellularLocation>
    <subcellularLocation>
        <location evidence="3">Nucleus membrane</location>
        <topology evidence="3">Peripheral membrane protein</topology>
        <orientation evidence="3">Nucleoplasmic side</orientation>
    </subcellularLocation>
    <subcellularLocation>
        <location evidence="2">Nucleus</location>
        <location evidence="2">Nuclear pore complex</location>
    </subcellularLocation>
</comment>
<dbReference type="PANTHER" id="PTHR12084">
    <property type="entry name" value="NUCLEAR PORE GLYCOPROTEIN P62-RELATED"/>
    <property type="match status" value="1"/>
</dbReference>
<dbReference type="Gene3D" id="1.20.5.170">
    <property type="match status" value="1"/>
</dbReference>
<evidence type="ECO:0000256" key="9">
    <source>
        <dbReference type="ARBA" id="ARBA00023132"/>
    </source>
</evidence>
<feature type="compositionally biased region" description="Low complexity" evidence="14">
    <location>
        <begin position="265"/>
        <end position="279"/>
    </location>
</feature>
<evidence type="ECO:0000256" key="14">
    <source>
        <dbReference type="SAM" id="MobiDB-lite"/>
    </source>
</evidence>
<feature type="compositionally biased region" description="Low complexity" evidence="14">
    <location>
        <begin position="315"/>
        <end position="361"/>
    </location>
</feature>
<dbReference type="Pfam" id="PF05064">
    <property type="entry name" value="Nsp1_C"/>
    <property type="match status" value="1"/>
</dbReference>
<feature type="compositionally biased region" description="Gly residues" evidence="14">
    <location>
        <begin position="654"/>
        <end position="669"/>
    </location>
</feature>
<reference evidence="17" key="1">
    <citation type="submission" date="2017-12" db="EMBL/GenBank/DDBJ databases">
        <authorList>
            <consortium name="DOE Joint Genome Institute"/>
            <person name="Mondo S.J."/>
            <person name="Kjaerbolling I."/>
            <person name="Vesth T.C."/>
            <person name="Frisvad J.C."/>
            <person name="Nybo J.L."/>
            <person name="Theobald S."/>
            <person name="Kuo A."/>
            <person name="Bowyer P."/>
            <person name="Matsuda Y."/>
            <person name="Lyhne E.K."/>
            <person name="Kogle M.E."/>
            <person name="Clum A."/>
            <person name="Lipzen A."/>
            <person name="Salamov A."/>
            <person name="Ngan C.Y."/>
            <person name="Daum C."/>
            <person name="Chiniquy J."/>
            <person name="Barry K."/>
            <person name="LaButti K."/>
            <person name="Haridas S."/>
            <person name="Simmons B.A."/>
            <person name="Magnuson J.K."/>
            <person name="Mortensen U.H."/>
            <person name="Larsen T.O."/>
            <person name="Grigoriev I.V."/>
            <person name="Baker S.E."/>
            <person name="Andersen M.R."/>
            <person name="Nordberg H.P."/>
            <person name="Cantor M.N."/>
            <person name="Hua S.X."/>
        </authorList>
    </citation>
    <scope>NUCLEOTIDE SEQUENCE [LARGE SCALE GENOMIC DNA]</scope>
    <source>
        <strain evidence="17">IBT 19404</strain>
    </source>
</reference>
<dbReference type="GO" id="GO:0006405">
    <property type="term" value="P:RNA export from nucleus"/>
    <property type="evidence" value="ECO:0007669"/>
    <property type="project" value="TreeGrafter"/>
</dbReference>
<dbReference type="GO" id="GO:0006606">
    <property type="term" value="P:protein import into nucleus"/>
    <property type="evidence" value="ECO:0007669"/>
    <property type="project" value="TreeGrafter"/>
</dbReference>
<dbReference type="AlphaFoldDB" id="A0A2J5I8B3"/>
<dbReference type="GO" id="GO:0017056">
    <property type="term" value="F:structural constituent of nuclear pore"/>
    <property type="evidence" value="ECO:0007669"/>
    <property type="project" value="InterPro"/>
</dbReference>
<feature type="domain" description="Nucleoporin NSP1-like C-terminal" evidence="15">
    <location>
        <begin position="444"/>
        <end position="547"/>
    </location>
</feature>
<evidence type="ECO:0000256" key="7">
    <source>
        <dbReference type="ARBA" id="ARBA00022927"/>
    </source>
</evidence>